<comment type="caution">
    <text evidence="5">The sequence shown here is derived from an EMBL/GenBank/DDBJ whole genome shotgun (WGS) entry which is preliminary data.</text>
</comment>
<dbReference type="InterPro" id="IPR040561">
    <property type="entry name" value="LPD38"/>
</dbReference>
<evidence type="ECO:0008006" key="7">
    <source>
        <dbReference type="Google" id="ProtNLM"/>
    </source>
</evidence>
<evidence type="ECO:0000259" key="2">
    <source>
        <dbReference type="Pfam" id="PF18763"/>
    </source>
</evidence>
<dbReference type="Pfam" id="PF18763">
    <property type="entry name" value="ddrB-ParB"/>
    <property type="match status" value="1"/>
</dbReference>
<proteinExistence type="predicted"/>
<keyword evidence="6" id="KW-1185">Reference proteome</keyword>
<reference evidence="5 6" key="1">
    <citation type="submission" date="2019-07" db="EMBL/GenBank/DDBJ databases">
        <title>Whole genome shotgun sequence of Halomonas pacifica NBRC 102220.</title>
        <authorList>
            <person name="Hosoyama A."/>
            <person name="Uohara A."/>
            <person name="Ohji S."/>
            <person name="Ichikawa N."/>
        </authorList>
    </citation>
    <scope>NUCLEOTIDE SEQUENCE [LARGE SCALE GENOMIC DNA]</scope>
    <source>
        <strain evidence="5 6">NBRC 102220</strain>
    </source>
</reference>
<feature type="domain" description="Large polyvalent protein associated" evidence="4">
    <location>
        <begin position="2238"/>
        <end position="2423"/>
    </location>
</feature>
<dbReference type="Pfam" id="PF18819">
    <property type="entry name" value="MuF_C"/>
    <property type="match status" value="1"/>
</dbReference>
<dbReference type="InterPro" id="IPR041131">
    <property type="entry name" value="MuF_C"/>
</dbReference>
<feature type="compositionally biased region" description="Basic and acidic residues" evidence="1">
    <location>
        <begin position="1042"/>
        <end position="1062"/>
    </location>
</feature>
<evidence type="ECO:0000259" key="3">
    <source>
        <dbReference type="Pfam" id="PF18819"/>
    </source>
</evidence>
<feature type="region of interest" description="Disordered" evidence="1">
    <location>
        <begin position="337"/>
        <end position="374"/>
    </location>
</feature>
<gene>
    <name evidence="5" type="ORF">HPA02_27070</name>
</gene>
<feature type="region of interest" description="Disordered" evidence="1">
    <location>
        <begin position="1041"/>
        <end position="1073"/>
    </location>
</feature>
<name>A0A510XAG0_9GAMM</name>
<organism evidence="5 6">
    <name type="scientific">Bisbaumannia pacifica</name>
    <dbReference type="NCBI Taxonomy" id="77098"/>
    <lineage>
        <taxon>Bacteria</taxon>
        <taxon>Pseudomonadati</taxon>
        <taxon>Pseudomonadota</taxon>
        <taxon>Gammaproteobacteria</taxon>
        <taxon>Oceanospirillales</taxon>
        <taxon>Halomonadaceae</taxon>
        <taxon>Bisbaumannia</taxon>
    </lineage>
</organism>
<feature type="domain" description="Phage MuF C-terminal" evidence="3">
    <location>
        <begin position="1483"/>
        <end position="1583"/>
    </location>
</feature>
<dbReference type="Proteomes" id="UP000321275">
    <property type="component" value="Unassembled WGS sequence"/>
</dbReference>
<sequence length="2544" mass="278263">MALIDEIRRRNPSLRETSDNEIKSLIRTSPEFQYFSDEEFEAYVGGGEPAARDATPGFTGGFAAGIDQLQAMGGGLVMAAGEALESEGILNAGRDIYQRNMDEAAENDLGYGFTDIRSAGDAWNWASYTAGNLLPMMATSIAGGGVGGVAAGVTARTLAGAAAKEGAKRAGQALGAFGASAGMETGALMGETEDLDVSLAHGTLAGALDAVTPVRLLRSAGKGELADRAASEISDRVLDDLRRQAGRTARGAAGRGSLTNLIAEASTEGLQGLISQHANYWVENNGDSLLANLGEVDVKAMIDEAAAGGLMGGIMGAPAGLGERGQARRQVDQIEAAREQAAAQGGDSLDQAQAAQAAEQASQPEREPVDPSVSAEVGNRLQLAMGELDDLQNLARGSSYQGQTRLRNISTILDRAERAFEEGNVEQARRLTERADVISRNLRAALEREGTAERPARPEGELVDEQGVAGLIGRGGRQAQLPPGDPDTIFAGGPTADTTQYDPQARHVRRDEGLAGQREAEARMREQASQQRPQIPDQGIVYGEGPVAGNANTGLDQPFPRARFTDTGSGQDSRAARTRQQQQAEEVARLARTRGRGETAYLPDNTPVRARFRVMDLLELTTSNTPDGRVNPAFPQELQPRDRTGANSQVQVRNIAARLNPERLGSSRDAGTGAPIIGADGVVESGNGRTMAIATAYQQGGPQAQAYRDFVRREAAAQGIDPAAVDEMTQPVLVRERVTNIDRADFARRANEANVAGMTAYEQALADADSLTAEDLQAWAPDQSGDPLAASNRGFQRGFVRRLGNNEAARYTTRDGQASPELGARMQRAVFAKAYADSDLVALTTEQGELMRNLTAALQEAAPDLALARETGSQEARDAIGTINDAVRLVRRARQDGISVRELTRQNDAFTQPVPEATALLAVTFHNNLRSRRALAEGMRYIGQAVRRRAESEHNGALFEDTTTNRDVFDAAFQREDQDQRAEQRQPEGDVRPGAERGQREPAQGRQAEAAPGAEGRQEGRQSEAVGDGPLLATYDEQELAAQEREQQQAEQVEAERHRQEAQRAQADTEADDFRLAGSDRAADVAMAGGQQDLMGAQPGAEAEPAPEAPAENARDAAESPDDSAPKPKRRNKPLSYTGYSGEERQVRSYQEVGDYRIAKVHDGLYEVIDGRDQAISQMAGPNGAAREARRLSDLPTDQRYAIGRSDARPVSREAIIEAIGDTPELSDAKVIQSALELPPQALIGMVLQSVDPRDVRGMYIDGDLYVVADNVESVEDGVRAAIHEAVGHKGIRGVLGDQGHQLDRVMLSLYRSLPNHPTGRDILAEVRRDYPFLDPANREDRITIGEELVAHLLEKGYRPKAWHRAVAKIRDLLRRVFPSIGWTYTDVLALGEQSREWLRREKAMRDAEQAESVVTRYSKRKGENKLFTPIQQEAEAYRKNLKRALENRNALVPPISLGRTSPVLAEIGAPDLPMSIARSVVEKATRDKHVVPMSVIEQLPELLHDPVMVLDSATKADSLLVVVKASDSKGRQILVPLHLDKRQRHIRVNWIASTYGKDGAQRFLSRQIEQGRLRYFDTKQGPEWFQSSRLQLPGGGTPSRGLESGPEWLQSLRLQLPVEGVPQGPDSSVLTPEDIGNPEIRFALRGKPRVAFESQFDDFTDADRAAASKIGARTPVRSAISEAVAAVRDGNAMAYFKEKASVAALKIRQGMVDRVAALKELDEQLYGESALGENITRSSWVLARMSNAANGALHALLHNGRIRLDPKEKVITLQDGDSKGLGEVLGRLGSAAEIERFMGWIAGNRADKLRAEGRENLFKDADIDAMKSWNRGNLADGRSREAVYREVFEEFQAYRDDVLAVAEQSGIISKEQREMWRDDFYVPFYRLSEEKGAPSGQLGTAGLSRQQAYKKLKGGTQNLNDLLQNTMMNFHHLLDASLKNQAAVQAVENAKQLGMAEKVPESGRDTSKSTFVMEGGKKVFYEIDDPLVFQALTALAHPGMNSTAMKVMRGFKRVFTNLTTTTPQFMVANLIRDSLQATATNEVSKNAFKNVIDGAGAYRDQRIRAQMLASGASFNFGHLYGNNPDELRAQLTRGMRDAKLVDGPMMVPNLLRKGWSWWNDVNNTAENLNRAAIYAQNREGGELRAAFEARDLIDFSAHGAWPAVRVLIDIVPFLNARIQGLDKIYRSGVKPGASVVAEAFGYGKAGVTAKQAAARFWTVTGALTLATVALYLHNQDDEEYQKLEDWQKDTYWFFRAGDQAFFIPKPFEVGAMATLAERITEQFTDDQATGRVFRERLMHMMTDTFSFSPVPQMMQPALDIYANYDAFTGRPIESMGMDRLSPELRRRSGTSKVAEWISGALNSTVGAIGDPDKNPLALSPVQVDHLIGGYLGQVGTWVASSGDVAWRAATGVESPARRWYEFQPIRRFYRNLGDEDRYTRYGTVFYEGLREAGRAHADVKELREMGNLADAAEVARTNREMLALRLPLNRAQRRLRSINQQIDIIRRSSLDGEVKRQRIDRLNAVKNQIQRALGERVLEARAG</sequence>
<evidence type="ECO:0000256" key="1">
    <source>
        <dbReference type="SAM" id="MobiDB-lite"/>
    </source>
</evidence>
<dbReference type="EMBL" id="BJUK01000036">
    <property type="protein sequence ID" value="GEK48424.1"/>
    <property type="molecule type" value="Genomic_DNA"/>
</dbReference>
<dbReference type="RefSeq" id="WP_146803755.1">
    <property type="nucleotide sequence ID" value="NZ_BJUK01000036.1"/>
</dbReference>
<feature type="domain" description="DdrB-like" evidence="2">
    <location>
        <begin position="604"/>
        <end position="737"/>
    </location>
</feature>
<protein>
    <recommendedName>
        <fullName evidence="7">Phage MuF C-terminal domain-containing protein</fullName>
    </recommendedName>
</protein>
<accession>A0A510XAG0</accession>
<feature type="region of interest" description="Disordered" evidence="1">
    <location>
        <begin position="515"/>
        <end position="584"/>
    </location>
</feature>
<evidence type="ECO:0000259" key="4">
    <source>
        <dbReference type="Pfam" id="PF18857"/>
    </source>
</evidence>
<feature type="region of interest" description="Disordered" evidence="1">
    <location>
        <begin position="623"/>
        <end position="648"/>
    </location>
</feature>
<dbReference type="InterPro" id="IPR041398">
    <property type="entry name" value="DdrB_dom"/>
</dbReference>
<evidence type="ECO:0000313" key="6">
    <source>
        <dbReference type="Proteomes" id="UP000321275"/>
    </source>
</evidence>
<feature type="compositionally biased region" description="Basic and acidic residues" evidence="1">
    <location>
        <begin position="515"/>
        <end position="526"/>
    </location>
</feature>
<feature type="region of interest" description="Disordered" evidence="1">
    <location>
        <begin position="975"/>
        <end position="1029"/>
    </location>
</feature>
<feature type="compositionally biased region" description="Low complexity" evidence="1">
    <location>
        <begin position="1097"/>
        <end position="1112"/>
    </location>
</feature>
<feature type="compositionally biased region" description="Low complexity" evidence="1">
    <location>
        <begin position="339"/>
        <end position="363"/>
    </location>
</feature>
<feature type="compositionally biased region" description="Basic and acidic residues" evidence="1">
    <location>
        <begin position="975"/>
        <end position="1000"/>
    </location>
</feature>
<dbReference type="Pfam" id="PF18857">
    <property type="entry name" value="LPD38"/>
    <property type="match status" value="1"/>
</dbReference>
<feature type="region of interest" description="Disordered" evidence="1">
    <location>
        <begin position="1095"/>
        <end position="1144"/>
    </location>
</feature>
<evidence type="ECO:0000313" key="5">
    <source>
        <dbReference type="EMBL" id="GEK48424.1"/>
    </source>
</evidence>
<dbReference type="OrthoDB" id="343736at2"/>